<sequence>MTTGKVKSVCPYCGVGCGIILEVTDNRVVKITGDKEHPANFGRLCTKGSTAAAAITESGRIEYACIRPSRGAEPVKMEISAAISETAKRLRSILEEHGPDALSVYVSGQMSLEAQYLINKLAKGFIRTPNIESNSRLCMAGAGNGYKLSLGADGPPGSYQDMDQTDLFFVIGANMADCHPILFLRMMDRVKNGAKLIVVDPRRTATAEKADLFMQIRPGTDLALLNGLLHLLVKNGHTDPAFISRFTLGFESMEEFLEDYPPDKVSEITGIPEAVIRKAAEWIGEAPEWMSCWTMGLNQSIHGTWHTNAICNLHLATGTICRPGSGPFSLTGQPNAMGGREMGYMGPGLPGQRSLVSEPDRSFIEKLWEIPQGTLRTDVSGGTISMFESMITGKIKACWIICTNPVATVPNRKKVIAALEAAELVITQDSFLDTETNRCADIMLPGALWAEGEGVMINSERNLTLMQQAVKPPGEAMPDWQLIARVAAEMGYAEAFSYSSSAEVYAEIQQAWNPKTGYDLRGATYERLRETPVQWPSAPDQPNDRNPIRYLNRQSGTGQLVHSDHSSPDLVFPTESGKAVFWARPYMPPAELPDSDYPFVLNSGRLQHQWHTLTKTGKVQKLNKLNPGPFVEIHPEDAESLGIKDREAVELRSRRGLAILPAVLSDRVRPGNCFAPFHWNDVFGVQLAVNDVTNDAVDPMSLQPELKFCSVSLVKSAVQPGGELHTPAKDQSLASQPASTETVHPEEAVTMKQIDTLAGLLGIEAPAALNLDSREQAYLSGFLTSLRTEAGRTTSNIPVLPSSAPFEAPTRFYVDGLLAGMFSRAPLPGADEYARTEMLTDSAPSKPAPLTESTAAAVKLPVTILWASQTGNAEGAAIDCARKLQQAGYDVRLVNMNQYSVSDLTKNRFALFVASTFGAGDPPDNGESFFQSLRAENAPHLQDLRYAVLAFGDSNYDLFCGFGRNLDTRLTELGAQRLLDCAHCDTDFQEQVDAWTHDISELLSGFTDSPKPGVPAAASDTSSTPVAVSAQVVSSPEPRGYHRNHPVPSRLLFKQHLNKAGSEKETLHYAFDLSAAGIQFEAGDALGVWPANCPDLAGKLLNTLGIEPSTPVLVKGQGQLPVAEALLRHFEIARVTPDMLRFIRDRSQDARLSLLLENENPAELKQWLWGRQLIDVLQEVPVSLSAQELVEQLKPLQPRLYSISSSPKASPDEVHITVSTVRYENNGSPRKGVCSTFLADLATEDTDIPIFIQKNAHFRPPANPDARMIMVGPGTGIAPFRGFLQERKASGAKGRNWLIFGEQREESDFYFREELEDLQQEGFLHRLDTAFSRDQADKVYVQHRILEHGAELWAWLEEGAHFYVCGDARQMAKEVDAALKMVIRQHGGMTADEANHYVKEMSLSKRYARDVY</sequence>
<dbReference type="Gene3D" id="3.40.228.10">
    <property type="entry name" value="Dimethylsulfoxide Reductase, domain 2"/>
    <property type="match status" value="1"/>
</dbReference>
<proteinExistence type="inferred from homology"/>
<reference evidence="23" key="1">
    <citation type="submission" date="2016-10" db="EMBL/GenBank/DDBJ databases">
        <authorList>
            <person name="Varghese N."/>
            <person name="Submissions S."/>
        </authorList>
    </citation>
    <scope>NUCLEOTIDE SEQUENCE [LARGE SCALE GENOMIC DNA]</scope>
    <source>
        <strain evidence="23">CGMCC 1.11012</strain>
    </source>
</reference>
<dbReference type="InterPro" id="IPR001094">
    <property type="entry name" value="Flavdoxin-like"/>
</dbReference>
<dbReference type="SMART" id="SM00926">
    <property type="entry name" value="Molybdop_Fe4S4"/>
    <property type="match status" value="1"/>
</dbReference>
<dbReference type="Pfam" id="PF01568">
    <property type="entry name" value="Molydop_binding"/>
    <property type="match status" value="1"/>
</dbReference>
<gene>
    <name evidence="22" type="ORF">SAMN05216192_109105</name>
</gene>
<dbReference type="GO" id="GO:0046872">
    <property type="term" value="F:metal ion binding"/>
    <property type="evidence" value="ECO:0007669"/>
    <property type="project" value="UniProtKB-KW"/>
</dbReference>
<keyword evidence="16" id="KW-0411">Iron-sulfur</keyword>
<comment type="catalytic activity">
    <reaction evidence="18">
        <text>hydrogen sulfide + 3 NADP(+) + 3 H2O = sulfite + 3 NADPH + 4 H(+)</text>
        <dbReference type="Rhea" id="RHEA:13801"/>
        <dbReference type="ChEBI" id="CHEBI:15377"/>
        <dbReference type="ChEBI" id="CHEBI:15378"/>
        <dbReference type="ChEBI" id="CHEBI:17359"/>
        <dbReference type="ChEBI" id="CHEBI:29919"/>
        <dbReference type="ChEBI" id="CHEBI:57783"/>
        <dbReference type="ChEBI" id="CHEBI:58349"/>
        <dbReference type="EC" id="1.8.1.2"/>
    </reaction>
</comment>
<keyword evidence="12" id="KW-0274">FAD</keyword>
<dbReference type="InterPro" id="IPR017938">
    <property type="entry name" value="Riboflavin_synthase-like_b-brl"/>
</dbReference>
<keyword evidence="13" id="KW-0521">NADP</keyword>
<dbReference type="PRINTS" id="PR00369">
    <property type="entry name" value="FLAVODOXIN"/>
</dbReference>
<dbReference type="Pfam" id="PF00175">
    <property type="entry name" value="NAD_binding_1"/>
    <property type="match status" value="1"/>
</dbReference>
<dbReference type="Gene3D" id="3.40.50.80">
    <property type="entry name" value="Nucleotide-binding domain of ferredoxin-NADP reductase (FNR) module"/>
    <property type="match status" value="1"/>
</dbReference>
<dbReference type="PROSITE" id="PS00932">
    <property type="entry name" value="MOLYBDOPTERIN_PROK_3"/>
    <property type="match status" value="1"/>
</dbReference>
<evidence type="ECO:0000313" key="22">
    <source>
        <dbReference type="EMBL" id="SDI88057.1"/>
    </source>
</evidence>
<dbReference type="SUPFAM" id="SSF50692">
    <property type="entry name" value="ADC-like"/>
    <property type="match status" value="1"/>
</dbReference>
<dbReference type="SUPFAM" id="SSF52343">
    <property type="entry name" value="Ferredoxin reductase-like, C-terminal NADP-linked domain"/>
    <property type="match status" value="1"/>
</dbReference>
<organism evidence="22 23">
    <name type="scientific">Paenibacillus typhae</name>
    <dbReference type="NCBI Taxonomy" id="1174501"/>
    <lineage>
        <taxon>Bacteria</taxon>
        <taxon>Bacillati</taxon>
        <taxon>Bacillota</taxon>
        <taxon>Bacilli</taxon>
        <taxon>Bacillales</taxon>
        <taxon>Paenibacillaceae</taxon>
        <taxon>Paenibacillus</taxon>
    </lineage>
</organism>
<dbReference type="SUPFAM" id="SSF63380">
    <property type="entry name" value="Riboflavin synthase domain-like"/>
    <property type="match status" value="1"/>
</dbReference>
<evidence type="ECO:0000256" key="2">
    <source>
        <dbReference type="ARBA" id="ARBA00001942"/>
    </source>
</evidence>
<dbReference type="Gene3D" id="2.40.40.20">
    <property type="match status" value="1"/>
</dbReference>
<evidence type="ECO:0000256" key="8">
    <source>
        <dbReference type="ARBA" id="ARBA00022505"/>
    </source>
</evidence>
<dbReference type="PROSITE" id="PS51384">
    <property type="entry name" value="FAD_FR"/>
    <property type="match status" value="1"/>
</dbReference>
<keyword evidence="23" id="KW-1185">Reference proteome</keyword>
<dbReference type="CDD" id="cd02754">
    <property type="entry name" value="MopB_Nitrate-R-NapA-like"/>
    <property type="match status" value="1"/>
</dbReference>
<dbReference type="GO" id="GO:0043546">
    <property type="term" value="F:molybdopterin cofactor binding"/>
    <property type="evidence" value="ECO:0007669"/>
    <property type="project" value="InterPro"/>
</dbReference>
<dbReference type="InterPro" id="IPR017927">
    <property type="entry name" value="FAD-bd_FR_type"/>
</dbReference>
<dbReference type="Pfam" id="PF00384">
    <property type="entry name" value="Molybdopterin"/>
    <property type="match status" value="1"/>
</dbReference>
<dbReference type="InterPro" id="IPR009010">
    <property type="entry name" value="Asp_de-COase-like_dom_sf"/>
</dbReference>
<dbReference type="EMBL" id="FNDX01000009">
    <property type="protein sequence ID" value="SDI88057.1"/>
    <property type="molecule type" value="Genomic_DNA"/>
</dbReference>
<dbReference type="InterPro" id="IPR001433">
    <property type="entry name" value="OxRdtase_FAD/NAD-bd"/>
</dbReference>
<dbReference type="InterPro" id="IPR006657">
    <property type="entry name" value="MoPterin_dinucl-bd_dom"/>
</dbReference>
<dbReference type="GO" id="GO:0051539">
    <property type="term" value="F:4 iron, 4 sulfur cluster binding"/>
    <property type="evidence" value="ECO:0007669"/>
    <property type="project" value="UniProtKB-KW"/>
</dbReference>
<keyword evidence="11" id="KW-0479">Metal-binding</keyword>
<dbReference type="InterPro" id="IPR006963">
    <property type="entry name" value="Mopterin_OxRdtase_4Fe-4S_dom"/>
</dbReference>
<evidence type="ECO:0000256" key="3">
    <source>
        <dbReference type="ARBA" id="ARBA00001966"/>
    </source>
</evidence>
<dbReference type="Gene3D" id="2.40.30.10">
    <property type="entry name" value="Translation factors"/>
    <property type="match status" value="1"/>
</dbReference>
<comment type="cofactor">
    <cofactor evidence="4">
        <name>FAD</name>
        <dbReference type="ChEBI" id="CHEBI:57692"/>
    </cofactor>
</comment>
<evidence type="ECO:0000259" key="21">
    <source>
        <dbReference type="PROSITE" id="PS51669"/>
    </source>
</evidence>
<evidence type="ECO:0000256" key="16">
    <source>
        <dbReference type="ARBA" id="ARBA00023014"/>
    </source>
</evidence>
<dbReference type="InterPro" id="IPR008254">
    <property type="entry name" value="Flavodoxin/NO_synth"/>
</dbReference>
<dbReference type="GO" id="GO:0042128">
    <property type="term" value="P:nitrate assimilation"/>
    <property type="evidence" value="ECO:0007669"/>
    <property type="project" value="UniProtKB-KW"/>
</dbReference>
<keyword evidence="10" id="KW-0288">FMN</keyword>
<evidence type="ECO:0000256" key="5">
    <source>
        <dbReference type="ARBA" id="ARBA00008747"/>
    </source>
</evidence>
<dbReference type="PROSITE" id="PS50902">
    <property type="entry name" value="FLAVODOXIN_LIKE"/>
    <property type="match status" value="1"/>
</dbReference>
<evidence type="ECO:0000256" key="15">
    <source>
        <dbReference type="ARBA" id="ARBA00023004"/>
    </source>
</evidence>
<comment type="cofactor">
    <cofactor evidence="3">
        <name>[4Fe-4S] cluster</name>
        <dbReference type="ChEBI" id="CHEBI:49883"/>
    </cofactor>
</comment>
<dbReference type="PANTHER" id="PTHR43105:SF9">
    <property type="entry name" value="NADPH-FE(3+) OXIDOREDUCTASE SUBUNIT ALPHA"/>
    <property type="match status" value="1"/>
</dbReference>
<dbReference type="EC" id="1.8.1.2" evidence="6"/>
<dbReference type="Proteomes" id="UP000199050">
    <property type="component" value="Unassembled WGS sequence"/>
</dbReference>
<dbReference type="PRINTS" id="PR00371">
    <property type="entry name" value="FPNCR"/>
</dbReference>
<dbReference type="PROSITE" id="PS00551">
    <property type="entry name" value="MOLYBDOPTERIN_PROK_1"/>
    <property type="match status" value="1"/>
</dbReference>
<dbReference type="Gene3D" id="3.40.50.740">
    <property type="match status" value="1"/>
</dbReference>
<dbReference type="InterPro" id="IPR039261">
    <property type="entry name" value="FNR_nucleotide-bd"/>
</dbReference>
<evidence type="ECO:0000313" key="23">
    <source>
        <dbReference type="Proteomes" id="UP000199050"/>
    </source>
</evidence>
<protein>
    <recommendedName>
        <fullName evidence="6">assimilatory sulfite reductase (NADPH)</fullName>
        <ecNumber evidence="6">1.8.1.2</ecNumber>
    </recommendedName>
</protein>
<dbReference type="Gene3D" id="1.20.990.10">
    <property type="entry name" value="NADPH-cytochrome p450 Reductase, Chain A, domain 3"/>
    <property type="match status" value="1"/>
</dbReference>
<dbReference type="GO" id="GO:0004783">
    <property type="term" value="F:sulfite reductase (NADPH) activity"/>
    <property type="evidence" value="ECO:0007669"/>
    <property type="project" value="UniProtKB-EC"/>
</dbReference>
<dbReference type="CDD" id="cd02791">
    <property type="entry name" value="MopB_CT_Nitrate-R-NapA-like"/>
    <property type="match status" value="1"/>
</dbReference>
<evidence type="ECO:0000259" key="19">
    <source>
        <dbReference type="PROSITE" id="PS50902"/>
    </source>
</evidence>
<feature type="domain" description="4Fe-4S Mo/W bis-MGD-type" evidence="21">
    <location>
        <begin position="3"/>
        <end position="59"/>
    </location>
</feature>
<accession>A0A1G8P6D8</accession>
<dbReference type="FunFam" id="3.40.50.80:FF:000001">
    <property type="entry name" value="NADPH--cytochrome P450 reductase 1"/>
    <property type="match status" value="1"/>
</dbReference>
<feature type="domain" description="FAD-binding FR-type" evidence="20">
    <location>
        <begin position="1044"/>
        <end position="1261"/>
    </location>
</feature>
<evidence type="ECO:0000256" key="17">
    <source>
        <dbReference type="ARBA" id="ARBA00023063"/>
    </source>
</evidence>
<dbReference type="InterPro" id="IPR041957">
    <property type="entry name" value="CT_Nitrate-R-NapA-like"/>
</dbReference>
<dbReference type="Pfam" id="PF04879">
    <property type="entry name" value="Molybdop_Fe4S4"/>
    <property type="match status" value="1"/>
</dbReference>
<comment type="cofactor">
    <cofactor evidence="2">
        <name>Mo-bis(molybdopterin guanine dinucleotide)</name>
        <dbReference type="ChEBI" id="CHEBI:60539"/>
    </cofactor>
</comment>
<evidence type="ECO:0000256" key="18">
    <source>
        <dbReference type="ARBA" id="ARBA00052219"/>
    </source>
</evidence>
<comment type="similarity">
    <text evidence="5">Belongs to the prokaryotic molybdopterin-containing oxidoreductase family. NasA/NapA/NarB subfamily.</text>
</comment>
<keyword evidence="9" id="KW-0285">Flavoprotein</keyword>
<dbReference type="InterPro" id="IPR050123">
    <property type="entry name" value="Prok_molybdopt-oxidoreductase"/>
</dbReference>
<dbReference type="SUPFAM" id="SSF52218">
    <property type="entry name" value="Flavoproteins"/>
    <property type="match status" value="1"/>
</dbReference>
<dbReference type="RefSeq" id="WP_090714076.1">
    <property type="nucleotide sequence ID" value="NZ_CBCSKY010000011.1"/>
</dbReference>
<evidence type="ECO:0000256" key="6">
    <source>
        <dbReference type="ARBA" id="ARBA00012604"/>
    </source>
</evidence>
<evidence type="ECO:0000256" key="4">
    <source>
        <dbReference type="ARBA" id="ARBA00001974"/>
    </source>
</evidence>
<dbReference type="Pfam" id="PF00258">
    <property type="entry name" value="Flavodoxin_1"/>
    <property type="match status" value="1"/>
</dbReference>
<dbReference type="Gene3D" id="3.40.50.360">
    <property type="match status" value="1"/>
</dbReference>
<dbReference type="SUPFAM" id="SSF53706">
    <property type="entry name" value="Formate dehydrogenase/DMSO reductase, domains 1-3"/>
    <property type="match status" value="1"/>
</dbReference>
<evidence type="ECO:0000256" key="9">
    <source>
        <dbReference type="ARBA" id="ARBA00022630"/>
    </source>
</evidence>
<keyword evidence="15" id="KW-0408">Iron</keyword>
<dbReference type="GO" id="GO:0016020">
    <property type="term" value="C:membrane"/>
    <property type="evidence" value="ECO:0007669"/>
    <property type="project" value="TreeGrafter"/>
</dbReference>
<dbReference type="PANTHER" id="PTHR43105">
    <property type="entry name" value="RESPIRATORY NITRATE REDUCTASE"/>
    <property type="match status" value="1"/>
</dbReference>
<feature type="domain" description="Flavodoxin-like" evidence="19">
    <location>
        <begin position="862"/>
        <end position="1000"/>
    </location>
</feature>
<evidence type="ECO:0000259" key="20">
    <source>
        <dbReference type="PROSITE" id="PS51384"/>
    </source>
</evidence>
<dbReference type="GO" id="GO:0010181">
    <property type="term" value="F:FMN binding"/>
    <property type="evidence" value="ECO:0007669"/>
    <property type="project" value="InterPro"/>
</dbReference>
<evidence type="ECO:0000256" key="14">
    <source>
        <dbReference type="ARBA" id="ARBA00023002"/>
    </source>
</evidence>
<evidence type="ECO:0000256" key="11">
    <source>
        <dbReference type="ARBA" id="ARBA00022723"/>
    </source>
</evidence>
<evidence type="ECO:0000256" key="10">
    <source>
        <dbReference type="ARBA" id="ARBA00022643"/>
    </source>
</evidence>
<evidence type="ECO:0000256" key="1">
    <source>
        <dbReference type="ARBA" id="ARBA00001917"/>
    </source>
</evidence>
<dbReference type="InterPro" id="IPR006656">
    <property type="entry name" value="Mopterin_OxRdtase"/>
</dbReference>
<dbReference type="InterPro" id="IPR029039">
    <property type="entry name" value="Flavoprotein-like_sf"/>
</dbReference>
<dbReference type="InterPro" id="IPR023173">
    <property type="entry name" value="NADPH_Cyt_P450_Rdtase_alpha"/>
</dbReference>
<keyword evidence="8" id="KW-0500">Molybdenum</keyword>
<evidence type="ECO:0000256" key="13">
    <source>
        <dbReference type="ARBA" id="ARBA00022857"/>
    </source>
</evidence>
<dbReference type="InterPro" id="IPR003097">
    <property type="entry name" value="CysJ-like_FAD-binding"/>
</dbReference>
<evidence type="ECO:0000256" key="7">
    <source>
        <dbReference type="ARBA" id="ARBA00022485"/>
    </source>
</evidence>
<dbReference type="OrthoDB" id="9789468at2"/>
<dbReference type="InterPro" id="IPR001709">
    <property type="entry name" value="Flavoprot_Pyr_Nucl_cyt_Rdtase"/>
</dbReference>
<dbReference type="Pfam" id="PF00667">
    <property type="entry name" value="FAD_binding_1"/>
    <property type="match status" value="1"/>
</dbReference>
<dbReference type="Gene3D" id="2.20.25.90">
    <property type="entry name" value="ADC-like domains"/>
    <property type="match status" value="1"/>
</dbReference>
<dbReference type="InterPro" id="IPR027467">
    <property type="entry name" value="MopterinOxRdtase_cofactor_BS"/>
</dbReference>
<dbReference type="CDD" id="cd06199">
    <property type="entry name" value="SiR"/>
    <property type="match status" value="1"/>
</dbReference>
<keyword evidence="14" id="KW-0560">Oxidoreductase</keyword>
<dbReference type="NCBIfam" id="NF004859">
    <property type="entry name" value="PRK06214.1"/>
    <property type="match status" value="1"/>
</dbReference>
<keyword evidence="17" id="KW-0534">Nitrate assimilation</keyword>
<dbReference type="InterPro" id="IPR006655">
    <property type="entry name" value="Mopterin_OxRdtase_prok_CS"/>
</dbReference>
<evidence type="ECO:0000256" key="12">
    <source>
        <dbReference type="ARBA" id="ARBA00022827"/>
    </source>
</evidence>
<name>A0A1G8P6D8_9BACL</name>
<dbReference type="STRING" id="1174501.SAMN05216192_109105"/>
<dbReference type="GO" id="GO:0016651">
    <property type="term" value="F:oxidoreductase activity, acting on NAD(P)H"/>
    <property type="evidence" value="ECO:0007669"/>
    <property type="project" value="UniProtKB-ARBA"/>
</dbReference>
<dbReference type="PROSITE" id="PS51669">
    <property type="entry name" value="4FE4S_MOW_BIS_MGD"/>
    <property type="match status" value="1"/>
</dbReference>
<keyword evidence="7" id="KW-0004">4Fe-4S</keyword>
<comment type="cofactor">
    <cofactor evidence="1">
        <name>FMN</name>
        <dbReference type="ChEBI" id="CHEBI:58210"/>
    </cofactor>
</comment>